<keyword evidence="8" id="KW-1185">Reference proteome</keyword>
<dbReference type="InterPro" id="IPR037120">
    <property type="entry name" value="Haem_peroxidase_sf_animal"/>
</dbReference>
<keyword evidence="6" id="KW-0732">Signal</keyword>
<reference evidence="7" key="2">
    <citation type="submission" date="2022-06" db="UniProtKB">
        <authorList>
            <consortium name="EnsemblMetazoa"/>
        </authorList>
    </citation>
    <scope>IDENTIFICATION</scope>
    <source>
        <strain evidence="7">PS312</strain>
    </source>
</reference>
<protein>
    <submittedName>
        <fullName evidence="7">Peroxidase</fullName>
    </submittedName>
</protein>
<gene>
    <name evidence="7" type="primary">WBGene00272785</name>
</gene>
<evidence type="ECO:0000256" key="6">
    <source>
        <dbReference type="SAM" id="SignalP"/>
    </source>
</evidence>
<dbReference type="PANTHER" id="PTHR11475">
    <property type="entry name" value="OXIDASE/PEROXIDASE"/>
    <property type="match status" value="1"/>
</dbReference>
<feature type="signal peptide" evidence="6">
    <location>
        <begin position="1"/>
        <end position="16"/>
    </location>
</feature>
<accession>A0A8R1YM88</accession>
<evidence type="ECO:0000256" key="1">
    <source>
        <dbReference type="ARBA" id="ARBA00004613"/>
    </source>
</evidence>
<dbReference type="PROSITE" id="PS50292">
    <property type="entry name" value="PEROXIDASE_3"/>
    <property type="match status" value="1"/>
</dbReference>
<dbReference type="GO" id="GO:0020037">
    <property type="term" value="F:heme binding"/>
    <property type="evidence" value="ECO:0007669"/>
    <property type="project" value="InterPro"/>
</dbReference>
<evidence type="ECO:0000256" key="3">
    <source>
        <dbReference type="ARBA" id="ARBA00022559"/>
    </source>
</evidence>
<reference evidence="8" key="1">
    <citation type="journal article" date="2008" name="Nat. Genet.">
        <title>The Pristionchus pacificus genome provides a unique perspective on nematode lifestyle and parasitism.</title>
        <authorList>
            <person name="Dieterich C."/>
            <person name="Clifton S.W."/>
            <person name="Schuster L.N."/>
            <person name="Chinwalla A."/>
            <person name="Delehaunty K."/>
            <person name="Dinkelacker I."/>
            <person name="Fulton L."/>
            <person name="Fulton R."/>
            <person name="Godfrey J."/>
            <person name="Minx P."/>
            <person name="Mitreva M."/>
            <person name="Roeseler W."/>
            <person name="Tian H."/>
            <person name="Witte H."/>
            <person name="Yang S.P."/>
            <person name="Wilson R.K."/>
            <person name="Sommer R.J."/>
        </authorList>
    </citation>
    <scope>NUCLEOTIDE SEQUENCE [LARGE SCALE GENOMIC DNA]</scope>
    <source>
        <strain evidence="8">PS312</strain>
    </source>
</reference>
<dbReference type="SUPFAM" id="SSF48113">
    <property type="entry name" value="Heme-dependent peroxidases"/>
    <property type="match status" value="1"/>
</dbReference>
<name>A0A2A6BHA9_PRIPA</name>
<evidence type="ECO:0000256" key="5">
    <source>
        <dbReference type="SAM" id="MobiDB-lite"/>
    </source>
</evidence>
<evidence type="ECO:0000313" key="7">
    <source>
        <dbReference type="EnsemblMetazoa" id="PPA34416.1"/>
    </source>
</evidence>
<dbReference type="PRINTS" id="PR00457">
    <property type="entry name" value="ANPEROXIDASE"/>
</dbReference>
<comment type="subcellular location">
    <subcellularLocation>
        <location evidence="1">Secreted</location>
    </subcellularLocation>
</comment>
<accession>A0A2A6BHA9</accession>
<sequence length="620" mass="68977">MRLCLLFTGVFAFAHASTPAPSEPEETPIQILNVAMRQAIRNVDLMNLVAGDAVGEDATLNMQRANADSIEAQKIGDYMQETTRILIEENGAEVLSKLQGIDALAELEAQLESHPKPEGSRKKRQTDDRELGSTMSEIRRFMGGNKYDDGFNSVRRRATRGGVLPSTRHVSNNIFAEASIPAFDTRYNHFLQQFGQWIAHDIVFTPSAVGPNGASLDCSQCESANLTTNCAPIEVPGDDQFFPTLTANRRQACIRLTRAINGQKGLGPRAQINQNTHFLDLSQVYGSTDCIAKELRTGKDGQMIMYTEDGYHLPPRDANHNKWAAQIRQLRPTLSDDTVYQETRRLMIALYQFHVYSEYLPKIVGQRKMNEFQLTPRGLTTTYNARINPSVSVEFCTAAFRFGHSQDGFTTIGTGIDLGRHIFYMDPLYDKTATISTMTQGGRTCITLSFSPLASGVDLAAVNVQRGREKGIHPYNEVRARIPGLSSVLSFDALRRDIGLDNIELLKKTYASVDDIDLYVGILLERASDPTALLGPTGSHLIADQFAAFRRGDRFFYESSTSPGALTQVEFDAIRNFSLAQLICENTDGMEQVQGDIFQHGGPRVRCDRFRPFPMNSLLF</sequence>
<evidence type="ECO:0000256" key="2">
    <source>
        <dbReference type="ARBA" id="ARBA00022525"/>
    </source>
</evidence>
<organism evidence="7 8">
    <name type="scientific">Pristionchus pacificus</name>
    <name type="common">Parasitic nematode worm</name>
    <dbReference type="NCBI Taxonomy" id="54126"/>
    <lineage>
        <taxon>Eukaryota</taxon>
        <taxon>Metazoa</taxon>
        <taxon>Ecdysozoa</taxon>
        <taxon>Nematoda</taxon>
        <taxon>Chromadorea</taxon>
        <taxon>Rhabditida</taxon>
        <taxon>Rhabditina</taxon>
        <taxon>Diplogasteromorpha</taxon>
        <taxon>Diplogasteroidea</taxon>
        <taxon>Neodiplogasteridae</taxon>
        <taxon>Pristionchus</taxon>
    </lineage>
</organism>
<keyword evidence="3" id="KW-0560">Oxidoreductase</keyword>
<feature type="region of interest" description="Disordered" evidence="5">
    <location>
        <begin position="110"/>
        <end position="132"/>
    </location>
</feature>
<dbReference type="OrthoDB" id="823504at2759"/>
<keyword evidence="3" id="KW-0575">Peroxidase</keyword>
<dbReference type="AlphaFoldDB" id="A0A2A6BHA9"/>
<keyword evidence="4" id="KW-0325">Glycoprotein</keyword>
<keyword evidence="2" id="KW-0964">Secreted</keyword>
<feature type="chain" id="PRO_5043657851" evidence="6">
    <location>
        <begin position="17"/>
        <end position="620"/>
    </location>
</feature>
<evidence type="ECO:0000256" key="4">
    <source>
        <dbReference type="ARBA" id="ARBA00023180"/>
    </source>
</evidence>
<proteinExistence type="predicted"/>
<dbReference type="GO" id="GO:0004601">
    <property type="term" value="F:peroxidase activity"/>
    <property type="evidence" value="ECO:0000318"/>
    <property type="project" value="GO_Central"/>
</dbReference>
<feature type="compositionally biased region" description="Basic and acidic residues" evidence="5">
    <location>
        <begin position="111"/>
        <end position="131"/>
    </location>
</feature>
<dbReference type="GO" id="GO:0005576">
    <property type="term" value="C:extracellular region"/>
    <property type="evidence" value="ECO:0007669"/>
    <property type="project" value="UniProtKB-SubCell"/>
</dbReference>
<dbReference type="GO" id="GO:0006979">
    <property type="term" value="P:response to oxidative stress"/>
    <property type="evidence" value="ECO:0007669"/>
    <property type="project" value="InterPro"/>
</dbReference>
<dbReference type="InterPro" id="IPR019791">
    <property type="entry name" value="Haem_peroxidase_animal"/>
</dbReference>
<dbReference type="InterPro" id="IPR010255">
    <property type="entry name" value="Haem_peroxidase_sf"/>
</dbReference>
<dbReference type="Proteomes" id="UP000005239">
    <property type="component" value="Unassembled WGS sequence"/>
</dbReference>
<dbReference type="PANTHER" id="PTHR11475:SF4">
    <property type="entry name" value="CHORION PEROXIDASE"/>
    <property type="match status" value="1"/>
</dbReference>
<dbReference type="EnsemblMetazoa" id="PPA34416.1">
    <property type="protein sequence ID" value="PPA34416.1"/>
    <property type="gene ID" value="WBGene00272785"/>
</dbReference>
<dbReference type="Pfam" id="PF03098">
    <property type="entry name" value="An_peroxidase"/>
    <property type="match status" value="2"/>
</dbReference>
<dbReference type="Gene3D" id="1.10.640.10">
    <property type="entry name" value="Haem peroxidase domain superfamily, animal type"/>
    <property type="match status" value="2"/>
</dbReference>
<evidence type="ECO:0000313" key="8">
    <source>
        <dbReference type="Proteomes" id="UP000005239"/>
    </source>
</evidence>